<reference evidence="1 2" key="1">
    <citation type="submission" date="2017-10" db="EMBL/GenBank/DDBJ databases">
        <title>Integration of genomic and chemical information greatly accelerates assignment of the full stereostructure of myelolactone, a potent inhibitor of myeloma from a marine-derived Micromonospora.</title>
        <authorList>
            <person name="Kim M.C."/>
            <person name="Machado H."/>
            <person name="Jensen P.R."/>
            <person name="Fenical W."/>
        </authorList>
    </citation>
    <scope>NUCLEOTIDE SEQUENCE [LARGE SCALE GENOMIC DNA]</scope>
    <source>
        <strain evidence="1 2">CNY-010</strain>
    </source>
</reference>
<dbReference type="AlphaFoldDB" id="A0A386WS68"/>
<evidence type="ECO:0000313" key="1">
    <source>
        <dbReference type="EMBL" id="AYF30478.1"/>
    </source>
</evidence>
<dbReference type="Proteomes" id="UP000267804">
    <property type="component" value="Chromosome"/>
</dbReference>
<organism evidence="1 2">
    <name type="scientific">Micromonospora tulbaghiae</name>
    <dbReference type="NCBI Taxonomy" id="479978"/>
    <lineage>
        <taxon>Bacteria</taxon>
        <taxon>Bacillati</taxon>
        <taxon>Actinomycetota</taxon>
        <taxon>Actinomycetes</taxon>
        <taxon>Micromonosporales</taxon>
        <taxon>Micromonosporaceae</taxon>
        <taxon>Micromonospora</taxon>
    </lineage>
</organism>
<protein>
    <submittedName>
        <fullName evidence="1">Uncharacterized protein</fullName>
    </submittedName>
</protein>
<gene>
    <name evidence="1" type="ORF">CSH63_24125</name>
</gene>
<sequence length="142" mass="14171">MAVAATAAADAAGYHPSPLIAVGAAYAGMKVGGLAGRAMNAGLDRITAGRGGGPIGSVMAELSMVLQTLDQVGRGIAEVVDSVNKAQAHFQKVSRGGGNNLLNSAVRACRQAPVRLEEGVDEVKQAQDLVGKHLVAVATAGG</sequence>
<dbReference type="KEGG" id="mtua:CSH63_24125"/>
<name>A0A386WS68_9ACTN</name>
<proteinExistence type="predicted"/>
<accession>A0A386WS68</accession>
<dbReference type="EMBL" id="CP024087">
    <property type="protein sequence ID" value="AYF30478.1"/>
    <property type="molecule type" value="Genomic_DNA"/>
</dbReference>
<dbReference type="RefSeq" id="WP_088991473.1">
    <property type="nucleotide sequence ID" value="NZ_CP024087.1"/>
</dbReference>
<evidence type="ECO:0000313" key="2">
    <source>
        <dbReference type="Proteomes" id="UP000267804"/>
    </source>
</evidence>